<keyword evidence="16" id="KW-0175">Coiled coil</keyword>
<evidence type="ECO:0000259" key="18">
    <source>
        <dbReference type="Pfam" id="PF02706"/>
    </source>
</evidence>
<feature type="domain" description="Tyrosine-protein kinase G-rich" evidence="20">
    <location>
        <begin position="391"/>
        <end position="466"/>
    </location>
</feature>
<feature type="coiled-coil region" evidence="16">
    <location>
        <begin position="219"/>
        <end position="276"/>
    </location>
</feature>
<dbReference type="EMBL" id="FNXF01000006">
    <property type="protein sequence ID" value="SEH89292.1"/>
    <property type="molecule type" value="Genomic_DNA"/>
</dbReference>
<keyword evidence="22" id="KW-1185">Reference proteome</keyword>
<dbReference type="PANTHER" id="PTHR32309:SF13">
    <property type="entry name" value="FERRIC ENTEROBACTIN TRANSPORT PROTEIN FEPE"/>
    <property type="match status" value="1"/>
</dbReference>
<dbReference type="STRING" id="173990.SAMN05660691_02005"/>
<dbReference type="PANTHER" id="PTHR32309">
    <property type="entry name" value="TYROSINE-PROTEIN KINASE"/>
    <property type="match status" value="1"/>
</dbReference>
<dbReference type="Pfam" id="PF13614">
    <property type="entry name" value="AAA_31"/>
    <property type="match status" value="1"/>
</dbReference>
<evidence type="ECO:0000256" key="1">
    <source>
        <dbReference type="ARBA" id="ARBA00004429"/>
    </source>
</evidence>
<keyword evidence="9" id="KW-0547">Nucleotide-binding</keyword>
<keyword evidence="10" id="KW-0418">Kinase</keyword>
<feature type="domain" description="AAA" evidence="19">
    <location>
        <begin position="536"/>
        <end position="678"/>
    </location>
</feature>
<evidence type="ECO:0000256" key="12">
    <source>
        <dbReference type="ARBA" id="ARBA00022989"/>
    </source>
</evidence>
<organism evidence="21 22">
    <name type="scientific">Rheinheimera pacifica</name>
    <dbReference type="NCBI Taxonomy" id="173990"/>
    <lineage>
        <taxon>Bacteria</taxon>
        <taxon>Pseudomonadati</taxon>
        <taxon>Pseudomonadota</taxon>
        <taxon>Gammaproteobacteria</taxon>
        <taxon>Chromatiales</taxon>
        <taxon>Chromatiaceae</taxon>
        <taxon>Rheinheimera</taxon>
    </lineage>
</organism>
<dbReference type="EC" id="2.7.10.2" evidence="4"/>
<dbReference type="Proteomes" id="UP000199371">
    <property type="component" value="Unassembled WGS sequence"/>
</dbReference>
<dbReference type="Pfam" id="PF13807">
    <property type="entry name" value="GNVR"/>
    <property type="match status" value="1"/>
</dbReference>
<comment type="similarity">
    <text evidence="2">Belongs to the CpsD/CapB family.</text>
</comment>
<evidence type="ECO:0000313" key="21">
    <source>
        <dbReference type="EMBL" id="SEH89292.1"/>
    </source>
</evidence>
<proteinExistence type="inferred from homology"/>
<keyword evidence="7" id="KW-0808">Transferase</keyword>
<comment type="subcellular location">
    <subcellularLocation>
        <location evidence="1">Cell inner membrane</location>
        <topology evidence="1">Multi-pass membrane protein</topology>
    </subcellularLocation>
</comment>
<dbReference type="InterPro" id="IPR005702">
    <property type="entry name" value="Wzc-like_C"/>
</dbReference>
<dbReference type="CDD" id="cd05387">
    <property type="entry name" value="BY-kinase"/>
    <property type="match status" value="1"/>
</dbReference>
<dbReference type="InterPro" id="IPR027417">
    <property type="entry name" value="P-loop_NTPase"/>
</dbReference>
<evidence type="ECO:0000256" key="10">
    <source>
        <dbReference type="ARBA" id="ARBA00022777"/>
    </source>
</evidence>
<dbReference type="Gene3D" id="3.40.50.300">
    <property type="entry name" value="P-loop containing nucleotide triphosphate hydrolases"/>
    <property type="match status" value="1"/>
</dbReference>
<dbReference type="InterPro" id="IPR003856">
    <property type="entry name" value="LPS_length_determ_N"/>
</dbReference>
<evidence type="ECO:0000256" key="15">
    <source>
        <dbReference type="ARBA" id="ARBA00051245"/>
    </source>
</evidence>
<evidence type="ECO:0000256" key="11">
    <source>
        <dbReference type="ARBA" id="ARBA00022840"/>
    </source>
</evidence>
<feature type="coiled-coil region" evidence="16">
    <location>
        <begin position="303"/>
        <end position="380"/>
    </location>
</feature>
<evidence type="ECO:0000256" key="6">
    <source>
        <dbReference type="ARBA" id="ARBA00022519"/>
    </source>
</evidence>
<evidence type="ECO:0000256" key="14">
    <source>
        <dbReference type="ARBA" id="ARBA00023137"/>
    </source>
</evidence>
<dbReference type="GO" id="GO:0005524">
    <property type="term" value="F:ATP binding"/>
    <property type="evidence" value="ECO:0007669"/>
    <property type="project" value="UniProtKB-KW"/>
</dbReference>
<dbReference type="AlphaFoldDB" id="A0A1H6LKV1"/>
<feature type="transmembrane region" description="Helical" evidence="17">
    <location>
        <begin position="445"/>
        <end position="464"/>
    </location>
</feature>
<comment type="similarity">
    <text evidence="3">Belongs to the etk/wzc family.</text>
</comment>
<evidence type="ECO:0000256" key="7">
    <source>
        <dbReference type="ARBA" id="ARBA00022679"/>
    </source>
</evidence>
<dbReference type="NCBIfam" id="TIGR01007">
    <property type="entry name" value="eps_fam"/>
    <property type="match status" value="1"/>
</dbReference>
<dbReference type="InterPro" id="IPR025669">
    <property type="entry name" value="AAA_dom"/>
</dbReference>
<dbReference type="InterPro" id="IPR032807">
    <property type="entry name" value="GNVR"/>
</dbReference>
<dbReference type="RefSeq" id="WP_092792885.1">
    <property type="nucleotide sequence ID" value="NZ_FNXF01000006.1"/>
</dbReference>
<keyword evidence="13 17" id="KW-0472">Membrane</keyword>
<feature type="domain" description="Polysaccharide chain length determinant N-terminal" evidence="18">
    <location>
        <begin position="17"/>
        <end position="107"/>
    </location>
</feature>
<keyword evidence="6" id="KW-0997">Cell inner membrane</keyword>
<dbReference type="GO" id="GO:0005886">
    <property type="term" value="C:plasma membrane"/>
    <property type="evidence" value="ECO:0007669"/>
    <property type="project" value="UniProtKB-SubCell"/>
</dbReference>
<keyword evidence="11" id="KW-0067">ATP-binding</keyword>
<dbReference type="InterPro" id="IPR050445">
    <property type="entry name" value="Bact_polysacc_biosynth/exp"/>
</dbReference>
<keyword evidence="5" id="KW-1003">Cell membrane</keyword>
<evidence type="ECO:0000256" key="13">
    <source>
        <dbReference type="ARBA" id="ARBA00023136"/>
    </source>
</evidence>
<evidence type="ECO:0000256" key="2">
    <source>
        <dbReference type="ARBA" id="ARBA00007316"/>
    </source>
</evidence>
<dbReference type="Pfam" id="PF02706">
    <property type="entry name" value="Wzz"/>
    <property type="match status" value="1"/>
</dbReference>
<evidence type="ECO:0000256" key="4">
    <source>
        <dbReference type="ARBA" id="ARBA00011903"/>
    </source>
</evidence>
<evidence type="ECO:0000256" key="8">
    <source>
        <dbReference type="ARBA" id="ARBA00022692"/>
    </source>
</evidence>
<evidence type="ECO:0000256" key="3">
    <source>
        <dbReference type="ARBA" id="ARBA00008883"/>
    </source>
</evidence>
<keyword evidence="8 17" id="KW-0812">Transmembrane</keyword>
<comment type="catalytic activity">
    <reaction evidence="15">
        <text>L-tyrosyl-[protein] + ATP = O-phospho-L-tyrosyl-[protein] + ADP + H(+)</text>
        <dbReference type="Rhea" id="RHEA:10596"/>
        <dbReference type="Rhea" id="RHEA-COMP:10136"/>
        <dbReference type="Rhea" id="RHEA-COMP:20101"/>
        <dbReference type="ChEBI" id="CHEBI:15378"/>
        <dbReference type="ChEBI" id="CHEBI:30616"/>
        <dbReference type="ChEBI" id="CHEBI:46858"/>
        <dbReference type="ChEBI" id="CHEBI:61978"/>
        <dbReference type="ChEBI" id="CHEBI:456216"/>
        <dbReference type="EC" id="2.7.10.2"/>
    </reaction>
</comment>
<dbReference type="GO" id="GO:0004715">
    <property type="term" value="F:non-membrane spanning protein tyrosine kinase activity"/>
    <property type="evidence" value="ECO:0007669"/>
    <property type="project" value="UniProtKB-EC"/>
</dbReference>
<accession>A0A1H6LKV1</accession>
<keyword evidence="14" id="KW-0829">Tyrosine-protein kinase</keyword>
<sequence>MAVYSSEKPLASGEQLVDVSKLFGVIGRFKWRILILAISSAILAASIAQHMTPIYRSTATLLIEAQQARAIKIEEVYGFNSAQQEYYLTQFEILKSRSIAERVFNELSLAGHPALQGKPSFSNKAKAYIKSLLSPPASASVDTELSSALTHKRRLDKFSSGIQIDPVRKTQLVNLSYQSSDPRLAQAVANAIGEAYISSQLDARLGITQKASSWLGGRIGELRERLEQSETRLEAFRAQHNLVDVEGVTALDARELERLNEELTDARSKKAKAEGFLALVRQFDQHDVSGLESLPEITSHPSVQNVKREVMAVERKYSELNKVYGPKHPKMIAVQAELLTVNNSLRQQINRLIEGIEKEAQSAERRLSSLEQQFSRTKTAFSSLGSVESDYRRLQREVETNQLLFDSFFARQKETEVTGDFDAPIARFTDRAVLPSEPVKPNKKLIVMLTFISTLLLGAIIALLQDMLNDTVKNTADIEQALAQCALGYLPKGLKKKNDQQRSLAYFDPKQRRYSESVRNIRTALSLMALDKPLQVIEITSSQPQEGKTTVSINLAFAFAALERVLLIDADLRKPSVGSRFNLPLYQSGLANILSRTATLDECIVKDVQEGVDIMPAGAIPLNPMELLAGHGLQSLLTELKGRYDKIIIDTAPVQAVSDPLLVAPHADAVVLVVKADHTRIPLVQHTLGQLHQAHARVYGVVLNQMKMNKAEPYYANYGV</sequence>
<protein>
    <recommendedName>
        <fullName evidence="4">non-specific protein-tyrosine kinase</fullName>
        <ecNumber evidence="4">2.7.10.2</ecNumber>
    </recommendedName>
</protein>
<evidence type="ECO:0000256" key="5">
    <source>
        <dbReference type="ARBA" id="ARBA00022475"/>
    </source>
</evidence>
<evidence type="ECO:0000256" key="9">
    <source>
        <dbReference type="ARBA" id="ARBA00022741"/>
    </source>
</evidence>
<dbReference type="SUPFAM" id="SSF52540">
    <property type="entry name" value="P-loop containing nucleoside triphosphate hydrolases"/>
    <property type="match status" value="1"/>
</dbReference>
<keyword evidence="12 17" id="KW-1133">Transmembrane helix</keyword>
<evidence type="ECO:0000259" key="19">
    <source>
        <dbReference type="Pfam" id="PF13614"/>
    </source>
</evidence>
<evidence type="ECO:0000313" key="22">
    <source>
        <dbReference type="Proteomes" id="UP000199371"/>
    </source>
</evidence>
<gene>
    <name evidence="21" type="ORF">SAMN05660691_02005</name>
</gene>
<name>A0A1H6LKV1_9GAMM</name>
<evidence type="ECO:0000256" key="17">
    <source>
        <dbReference type="SAM" id="Phobius"/>
    </source>
</evidence>
<reference evidence="22" key="1">
    <citation type="submission" date="2016-10" db="EMBL/GenBank/DDBJ databases">
        <authorList>
            <person name="Varghese N."/>
            <person name="Submissions S."/>
        </authorList>
    </citation>
    <scope>NUCLEOTIDE SEQUENCE [LARGE SCALE GENOMIC DNA]</scope>
    <source>
        <strain evidence="22">DSM 17616</strain>
    </source>
</reference>
<evidence type="ECO:0000259" key="20">
    <source>
        <dbReference type="Pfam" id="PF13807"/>
    </source>
</evidence>
<evidence type="ECO:0000256" key="16">
    <source>
        <dbReference type="SAM" id="Coils"/>
    </source>
</evidence>
<dbReference type="OrthoDB" id="9775724at2"/>